<feature type="domain" description="Transposase IS66 C-terminal" evidence="1">
    <location>
        <begin position="25"/>
        <end position="62"/>
    </location>
</feature>
<dbReference type="InterPro" id="IPR039552">
    <property type="entry name" value="IS66_C"/>
</dbReference>
<dbReference type="Proteomes" id="UP000214720">
    <property type="component" value="Unassembled WGS sequence"/>
</dbReference>
<sequence length="76" mass="8376">MATARHSWLFADTVAGAKASAVNYSLVLTCRACNVEPYAYLHHVLTEMPQRASDADISDLLPFNFAKRVQLATTHP</sequence>
<evidence type="ECO:0000313" key="2">
    <source>
        <dbReference type="EMBL" id="OXC74415.1"/>
    </source>
</evidence>
<reference evidence="3" key="1">
    <citation type="submission" date="2017-01" db="EMBL/GenBank/DDBJ databases">
        <title>Genome Analysis of Deinococcus marmoris KOPRI26562.</title>
        <authorList>
            <person name="Kim J.H."/>
            <person name="Oh H.-M."/>
        </authorList>
    </citation>
    <scope>NUCLEOTIDE SEQUENCE [LARGE SCALE GENOMIC DNA]</scope>
    <source>
        <strain evidence="3">PAMC 26633</strain>
    </source>
</reference>
<comment type="caution">
    <text evidence="2">The sequence shown here is derived from an EMBL/GenBank/DDBJ whole genome shotgun (WGS) entry which is preliminary data.</text>
</comment>
<evidence type="ECO:0000259" key="1">
    <source>
        <dbReference type="Pfam" id="PF13817"/>
    </source>
</evidence>
<evidence type="ECO:0000313" key="3">
    <source>
        <dbReference type="Proteomes" id="UP000214720"/>
    </source>
</evidence>
<protein>
    <submittedName>
        <fullName evidence="2">Mobile element protein</fullName>
    </submittedName>
</protein>
<accession>A0A226WT86</accession>
<dbReference type="EMBL" id="MTHB01000216">
    <property type="protein sequence ID" value="OXC74415.1"/>
    <property type="molecule type" value="Genomic_DNA"/>
</dbReference>
<proteinExistence type="predicted"/>
<dbReference type="Pfam" id="PF13817">
    <property type="entry name" value="DDE_Tnp_IS66_C"/>
    <property type="match status" value="1"/>
</dbReference>
<organism evidence="2 3">
    <name type="scientific">Caballeronia sordidicola</name>
    <name type="common">Burkholderia sordidicola</name>
    <dbReference type="NCBI Taxonomy" id="196367"/>
    <lineage>
        <taxon>Bacteria</taxon>
        <taxon>Pseudomonadati</taxon>
        <taxon>Pseudomonadota</taxon>
        <taxon>Betaproteobacteria</taxon>
        <taxon>Burkholderiales</taxon>
        <taxon>Burkholderiaceae</taxon>
        <taxon>Caballeronia</taxon>
    </lineage>
</organism>
<name>A0A226WT86_CABSO</name>
<dbReference type="AlphaFoldDB" id="A0A226WT86"/>
<gene>
    <name evidence="2" type="ORF">BSU04_31975</name>
</gene>